<reference evidence="2" key="1">
    <citation type="submission" date="2022-10" db="EMBL/GenBank/DDBJ databases">
        <title>The complete genomes of actinobacterial strains from the NBC collection.</title>
        <authorList>
            <person name="Joergensen T.S."/>
            <person name="Alvarez Arevalo M."/>
            <person name="Sterndorff E.B."/>
            <person name="Faurdal D."/>
            <person name="Vuksanovic O."/>
            <person name="Mourched A.-S."/>
            <person name="Charusanti P."/>
            <person name="Shaw S."/>
            <person name="Blin K."/>
            <person name="Weber T."/>
        </authorList>
    </citation>
    <scope>NUCLEOTIDE SEQUENCE</scope>
    <source>
        <strain evidence="2">NBC_00008</strain>
    </source>
</reference>
<organism evidence="2">
    <name type="scientific">Streptomyces sp. NBC_00008</name>
    <dbReference type="NCBI Taxonomy" id="2903610"/>
    <lineage>
        <taxon>Bacteria</taxon>
        <taxon>Bacillati</taxon>
        <taxon>Actinomycetota</taxon>
        <taxon>Actinomycetes</taxon>
        <taxon>Kitasatosporales</taxon>
        <taxon>Streptomycetaceae</taxon>
        <taxon>Streptomyces</taxon>
    </lineage>
</organism>
<dbReference type="SUPFAM" id="SSF51735">
    <property type="entry name" value="NAD(P)-binding Rossmann-fold domains"/>
    <property type="match status" value="1"/>
</dbReference>
<proteinExistence type="predicted"/>
<evidence type="ECO:0000313" key="2">
    <source>
        <dbReference type="EMBL" id="WTW70503.1"/>
    </source>
</evidence>
<accession>A0AAU2VU65</accession>
<feature type="domain" description="NmrA-like" evidence="1">
    <location>
        <begin position="2"/>
        <end position="264"/>
    </location>
</feature>
<dbReference type="Gene3D" id="3.90.25.10">
    <property type="entry name" value="UDP-galactose 4-epimerase, domain 1"/>
    <property type="match status" value="1"/>
</dbReference>
<sequence>MIIVTGATGKLGRQIVERLLTRMPAERIGVSVRDPQKAKTFADRGVRVRQGSFTDPDSLAHAFEAASQVLIVSVDKMGEECVRQHRAAIDGAVAAGAGRILYTSQMGAGHASHFQACRDHAATEDALRASGVPFTSLRNGFYAASAVQFAAQGLESGEVTLPADGPVAWTTHADLADAAAAILADEGRFEGPTPPLTASQALTFDDLAGIAAGITGRTITRSTAPDADFREQLVGHGAPAEVADQLLGIFAAARAGEFATVDPTLAELLGREPVAMSTVLREQAAGEGGQGSDQ</sequence>
<gene>
    <name evidence="2" type="ORF">OG398_20660</name>
</gene>
<name>A0AAU2VU65_9ACTN</name>
<dbReference type="AlphaFoldDB" id="A0AAU2VU65"/>
<dbReference type="Pfam" id="PF05368">
    <property type="entry name" value="NmrA"/>
    <property type="match status" value="1"/>
</dbReference>
<evidence type="ECO:0000259" key="1">
    <source>
        <dbReference type="Pfam" id="PF05368"/>
    </source>
</evidence>
<dbReference type="InterPro" id="IPR052718">
    <property type="entry name" value="NmrA-type_oxidoreductase"/>
</dbReference>
<dbReference type="EMBL" id="CP108313">
    <property type="protein sequence ID" value="WTW70503.1"/>
    <property type="molecule type" value="Genomic_DNA"/>
</dbReference>
<dbReference type="Gene3D" id="3.40.50.720">
    <property type="entry name" value="NAD(P)-binding Rossmann-like Domain"/>
    <property type="match status" value="1"/>
</dbReference>
<protein>
    <submittedName>
        <fullName evidence="2">NAD(P)H-binding protein</fullName>
    </submittedName>
</protein>
<dbReference type="PANTHER" id="PTHR47129">
    <property type="entry name" value="QUINONE OXIDOREDUCTASE 2"/>
    <property type="match status" value="1"/>
</dbReference>
<dbReference type="InterPro" id="IPR036291">
    <property type="entry name" value="NAD(P)-bd_dom_sf"/>
</dbReference>
<dbReference type="InterPro" id="IPR008030">
    <property type="entry name" value="NmrA-like"/>
</dbReference>
<dbReference type="PANTHER" id="PTHR47129:SF1">
    <property type="entry name" value="NMRA-LIKE DOMAIN-CONTAINING PROTEIN"/>
    <property type="match status" value="1"/>
</dbReference>